<reference evidence="4" key="2">
    <citation type="submission" date="2023-06" db="EMBL/GenBank/DDBJ databases">
        <authorList>
            <consortium name="Lawrence Berkeley National Laboratory"/>
            <person name="Haridas S."/>
            <person name="Hensen N."/>
            <person name="Bonometti L."/>
            <person name="Westerberg I."/>
            <person name="Brannstrom I.O."/>
            <person name="Guillou S."/>
            <person name="Cros-Aarteil S."/>
            <person name="Calhoun S."/>
            <person name="Kuo A."/>
            <person name="Mondo S."/>
            <person name="Pangilinan J."/>
            <person name="Riley R."/>
            <person name="Labutti K."/>
            <person name="Andreopoulos B."/>
            <person name="Lipzen A."/>
            <person name="Chen C."/>
            <person name="Yanf M."/>
            <person name="Daum C."/>
            <person name="Ng V."/>
            <person name="Clum A."/>
            <person name="Steindorff A."/>
            <person name="Ohm R."/>
            <person name="Martin F."/>
            <person name="Silar P."/>
            <person name="Natvig D."/>
            <person name="Lalanne C."/>
            <person name="Gautier V."/>
            <person name="Ament-Velasquez S.L."/>
            <person name="Kruys A."/>
            <person name="Hutchinson M.I."/>
            <person name="Powell A.J."/>
            <person name="Barry K."/>
            <person name="Miller A.N."/>
            <person name="Grigoriev I.V."/>
            <person name="Debuchy R."/>
            <person name="Gladieux P."/>
            <person name="Thoren M.H."/>
            <person name="Johannesson H."/>
        </authorList>
    </citation>
    <scope>NUCLEOTIDE SEQUENCE</scope>
    <source>
        <strain evidence="4">SMH4131-1</strain>
    </source>
</reference>
<evidence type="ECO:0000259" key="3">
    <source>
        <dbReference type="PROSITE" id="PS50067"/>
    </source>
</evidence>
<name>A0AAE0M331_9PEZI</name>
<dbReference type="PROSITE" id="PS50067">
    <property type="entry name" value="KINESIN_MOTOR_2"/>
    <property type="match status" value="1"/>
</dbReference>
<accession>A0AAE0M331</accession>
<dbReference type="GO" id="GO:0016787">
    <property type="term" value="F:hydrolase activity"/>
    <property type="evidence" value="ECO:0007669"/>
    <property type="project" value="UniProtKB-KW"/>
</dbReference>
<dbReference type="GO" id="GO:0008017">
    <property type="term" value="F:microtubule binding"/>
    <property type="evidence" value="ECO:0007669"/>
    <property type="project" value="InterPro"/>
</dbReference>
<dbReference type="Pfam" id="PF00225">
    <property type="entry name" value="Kinesin"/>
    <property type="match status" value="1"/>
</dbReference>
<dbReference type="GO" id="GO:0005524">
    <property type="term" value="F:ATP binding"/>
    <property type="evidence" value="ECO:0007669"/>
    <property type="project" value="UniProtKB-UniRule"/>
</dbReference>
<dbReference type="GO" id="GO:0051231">
    <property type="term" value="P:spindle elongation"/>
    <property type="evidence" value="ECO:0007669"/>
    <property type="project" value="TreeGrafter"/>
</dbReference>
<dbReference type="SMART" id="SM00129">
    <property type="entry name" value="KISc"/>
    <property type="match status" value="1"/>
</dbReference>
<keyword evidence="1" id="KW-0547">Nucleotide-binding</keyword>
<dbReference type="Proteomes" id="UP001286456">
    <property type="component" value="Unassembled WGS sequence"/>
</dbReference>
<comment type="caution">
    <text evidence="4">The sequence shown here is derived from an EMBL/GenBank/DDBJ whole genome shotgun (WGS) entry which is preliminary data.</text>
</comment>
<dbReference type="GO" id="GO:0005875">
    <property type="term" value="C:microtubule associated complex"/>
    <property type="evidence" value="ECO:0007669"/>
    <property type="project" value="TreeGrafter"/>
</dbReference>
<dbReference type="Gene3D" id="3.40.850.10">
    <property type="entry name" value="Kinesin motor domain"/>
    <property type="match status" value="1"/>
</dbReference>
<dbReference type="InterPro" id="IPR036961">
    <property type="entry name" value="Kinesin_motor_dom_sf"/>
</dbReference>
<comment type="similarity">
    <text evidence="1">Belongs to the TRAFAC class myosin-kinesin ATPase superfamily. Kinesin family.</text>
</comment>
<keyword evidence="1" id="KW-0505">Motor protein</keyword>
<feature type="binding site" evidence="1">
    <location>
        <begin position="128"/>
        <end position="135"/>
    </location>
    <ligand>
        <name>ATP</name>
        <dbReference type="ChEBI" id="CHEBI:30616"/>
    </ligand>
</feature>
<dbReference type="InterPro" id="IPR027417">
    <property type="entry name" value="P-loop_NTPase"/>
</dbReference>
<keyword evidence="5" id="KW-1185">Reference proteome</keyword>
<dbReference type="InterPro" id="IPR027640">
    <property type="entry name" value="Kinesin-like_fam"/>
</dbReference>
<dbReference type="PANTHER" id="PTHR47969">
    <property type="entry name" value="CHROMOSOME-ASSOCIATED KINESIN KIF4A-RELATED"/>
    <property type="match status" value="1"/>
</dbReference>
<dbReference type="InterPro" id="IPR001752">
    <property type="entry name" value="Kinesin_motor_dom"/>
</dbReference>
<feature type="region of interest" description="Disordered" evidence="2">
    <location>
        <begin position="463"/>
        <end position="489"/>
    </location>
</feature>
<reference evidence="4" key="1">
    <citation type="journal article" date="2023" name="Mol. Phylogenet. Evol.">
        <title>Genome-scale phylogeny and comparative genomics of the fungal order Sordariales.</title>
        <authorList>
            <person name="Hensen N."/>
            <person name="Bonometti L."/>
            <person name="Westerberg I."/>
            <person name="Brannstrom I.O."/>
            <person name="Guillou S."/>
            <person name="Cros-Aarteil S."/>
            <person name="Calhoun S."/>
            <person name="Haridas S."/>
            <person name="Kuo A."/>
            <person name="Mondo S."/>
            <person name="Pangilinan J."/>
            <person name="Riley R."/>
            <person name="LaButti K."/>
            <person name="Andreopoulos B."/>
            <person name="Lipzen A."/>
            <person name="Chen C."/>
            <person name="Yan M."/>
            <person name="Daum C."/>
            <person name="Ng V."/>
            <person name="Clum A."/>
            <person name="Steindorff A."/>
            <person name="Ohm R.A."/>
            <person name="Martin F."/>
            <person name="Silar P."/>
            <person name="Natvig D.O."/>
            <person name="Lalanne C."/>
            <person name="Gautier V."/>
            <person name="Ament-Velasquez S.L."/>
            <person name="Kruys A."/>
            <person name="Hutchinson M.I."/>
            <person name="Powell A.J."/>
            <person name="Barry K."/>
            <person name="Miller A.N."/>
            <person name="Grigoriev I.V."/>
            <person name="Debuchy R."/>
            <person name="Gladieux P."/>
            <person name="Hiltunen Thoren M."/>
            <person name="Johannesson H."/>
        </authorList>
    </citation>
    <scope>NUCLEOTIDE SEQUENCE</scope>
    <source>
        <strain evidence="4">SMH4131-1</strain>
    </source>
</reference>
<evidence type="ECO:0000313" key="4">
    <source>
        <dbReference type="EMBL" id="KAK3317300.1"/>
    </source>
</evidence>
<dbReference type="EMBL" id="JAUEPO010000007">
    <property type="protein sequence ID" value="KAK3317300.1"/>
    <property type="molecule type" value="Genomic_DNA"/>
</dbReference>
<dbReference type="SUPFAM" id="SSF52540">
    <property type="entry name" value="P-loop containing nucleoside triphosphate hydrolases"/>
    <property type="match status" value="1"/>
</dbReference>
<evidence type="ECO:0000313" key="5">
    <source>
        <dbReference type="Proteomes" id="UP001286456"/>
    </source>
</evidence>
<sequence>MEQFLIDNADRYRNLVKAFKPTPVKKGAVETSAASPYITVCARIRPMLEEELAQGFPEGVIPRANSNTTDLHELRQKVRGPPVINSSDYTVDKLFDSNATTAQIYETVVQPLVPWAWAGGVATSFAYGQTGSGKTFTVSGLERHVAETLMDGSLEGERKVHLCIIELAGQTAFDLLNSRKQISILEDSFGNTQLAGAVEHHITTKACMMELIETAAALRQTQATLKNDTSSRSHAICRIRIENPASTADDDGLLYLVDLAGSEAARDRAAHDASRMKEAREINTSLSVLKDCIRGRALLDADNLTGTGKPNTKTGLAKKAYVPFRQSTLTKTLKHLFDPASSRSCKTVVVACVNPCLADVGASKNTLRYAELLRVMVPKAAPARYDPAVPATWSNAELRRWIDGNSGTPPISAALLAPLETGPQLLRLPAAEFVARCLKTAGVSPEQAQAFQAKLWRLHTDSRAKPDNNLNSSKMAGGSGTNTPITTNEEETRITKLDSSADPEPDSATIPFKERIRPGMVVSIVPLAAGVFGGYALSGKSFVLVLCPAAAVGERVRDMAGEQVNPGSGTQTDRYLCALVLPGFMPGSYGVSLWRQCVVGLEEMEGEVLMEYDAATRYYYMTV</sequence>
<dbReference type="GO" id="GO:0007018">
    <property type="term" value="P:microtubule-based movement"/>
    <property type="evidence" value="ECO:0007669"/>
    <property type="project" value="InterPro"/>
</dbReference>
<dbReference type="PRINTS" id="PR00380">
    <property type="entry name" value="KINESINHEAVY"/>
</dbReference>
<proteinExistence type="inferred from homology"/>
<evidence type="ECO:0000256" key="2">
    <source>
        <dbReference type="SAM" id="MobiDB-lite"/>
    </source>
</evidence>
<gene>
    <name evidence="4" type="ORF">B0T19DRAFT_289110</name>
</gene>
<protein>
    <submittedName>
        <fullName evidence="4">P-loop containing nucleoside triphosphate hydrolase protein</fullName>
    </submittedName>
</protein>
<dbReference type="GO" id="GO:0003777">
    <property type="term" value="F:microtubule motor activity"/>
    <property type="evidence" value="ECO:0007669"/>
    <property type="project" value="InterPro"/>
</dbReference>
<feature type="domain" description="Kinesin motor" evidence="3">
    <location>
        <begin position="37"/>
        <end position="376"/>
    </location>
</feature>
<organism evidence="4 5">
    <name type="scientific">Cercophora scortea</name>
    <dbReference type="NCBI Taxonomy" id="314031"/>
    <lineage>
        <taxon>Eukaryota</taxon>
        <taxon>Fungi</taxon>
        <taxon>Dikarya</taxon>
        <taxon>Ascomycota</taxon>
        <taxon>Pezizomycotina</taxon>
        <taxon>Sordariomycetes</taxon>
        <taxon>Sordariomycetidae</taxon>
        <taxon>Sordariales</taxon>
        <taxon>Lasiosphaeriaceae</taxon>
        <taxon>Cercophora</taxon>
    </lineage>
</organism>
<dbReference type="GO" id="GO:0007052">
    <property type="term" value="P:mitotic spindle organization"/>
    <property type="evidence" value="ECO:0007669"/>
    <property type="project" value="TreeGrafter"/>
</dbReference>
<dbReference type="PANTHER" id="PTHR47969:SF9">
    <property type="entry name" value="KINESIN-LIKE PROTEIN"/>
    <property type="match status" value="1"/>
</dbReference>
<keyword evidence="1" id="KW-0067">ATP-binding</keyword>
<keyword evidence="4" id="KW-0378">Hydrolase</keyword>
<evidence type="ECO:0000256" key="1">
    <source>
        <dbReference type="PROSITE-ProRule" id="PRU00283"/>
    </source>
</evidence>
<dbReference type="AlphaFoldDB" id="A0AAE0M331"/>